<name>A0A5C2RRT6_9APHY</name>
<protein>
    <recommendedName>
        <fullName evidence="3">F-box domain-containing protein</fullName>
    </recommendedName>
</protein>
<evidence type="ECO:0008006" key="3">
    <source>
        <dbReference type="Google" id="ProtNLM"/>
    </source>
</evidence>
<reference evidence="1" key="1">
    <citation type="journal article" date="2018" name="Genome Biol. Evol.">
        <title>Genomics and development of Lentinus tigrinus, a white-rot wood-decaying mushroom with dimorphic fruiting bodies.</title>
        <authorList>
            <person name="Wu B."/>
            <person name="Xu Z."/>
            <person name="Knudson A."/>
            <person name="Carlson A."/>
            <person name="Chen N."/>
            <person name="Kovaka S."/>
            <person name="LaButti K."/>
            <person name="Lipzen A."/>
            <person name="Pennachio C."/>
            <person name="Riley R."/>
            <person name="Schakwitz W."/>
            <person name="Umezawa K."/>
            <person name="Ohm R.A."/>
            <person name="Grigoriev I.V."/>
            <person name="Nagy L.G."/>
            <person name="Gibbons J."/>
            <person name="Hibbett D."/>
        </authorList>
    </citation>
    <scope>NUCLEOTIDE SEQUENCE [LARGE SCALE GENOMIC DNA]</scope>
    <source>
        <strain evidence="1">ALCF2SS1-6</strain>
    </source>
</reference>
<organism evidence="1 2">
    <name type="scientific">Lentinus tigrinus ALCF2SS1-6</name>
    <dbReference type="NCBI Taxonomy" id="1328759"/>
    <lineage>
        <taxon>Eukaryota</taxon>
        <taxon>Fungi</taxon>
        <taxon>Dikarya</taxon>
        <taxon>Basidiomycota</taxon>
        <taxon>Agaricomycotina</taxon>
        <taxon>Agaricomycetes</taxon>
        <taxon>Polyporales</taxon>
        <taxon>Polyporaceae</taxon>
        <taxon>Lentinus</taxon>
    </lineage>
</organism>
<dbReference type="Proteomes" id="UP000313359">
    <property type="component" value="Unassembled WGS sequence"/>
</dbReference>
<proteinExistence type="predicted"/>
<evidence type="ECO:0000313" key="1">
    <source>
        <dbReference type="EMBL" id="RPD52876.1"/>
    </source>
</evidence>
<dbReference type="OrthoDB" id="2757830at2759"/>
<dbReference type="AlphaFoldDB" id="A0A5C2RRT6"/>
<gene>
    <name evidence="1" type="ORF">L227DRAFT_426939</name>
</gene>
<sequence length="367" mass="42699">MRSPLTSVNMCIPFLNFPSPGPSILYMRDQDPIFMLSKLTGSLRRIFVDGKYTAGGGIRIYPLVEELQMALYSEGMPHLATYLLCFPNLRRLRCGFQRTTWIRYRHTADTLIEECRMCGTIQDWHDLNKRETTRKTLAWTILESFRGTIIDAYVLALPCRVERLHLLSTGGKRSAEYTMLSSILSDTQPSSLRLCLKIYEGRGYIPIVPPQLSDSWAQALRVLEIRINIVKHIFDLEECINHVTEMLRPMSVVSFRLELRCANMSMQTHENQQDESETYTRLRCLAPSRMRRTFCYTRDMLLQKDLHQCVRDIVRATPTLRRVMLMWARCYEYVPQQVVGIDFDNLPHSIDRPGDESDGWDKVGVDW</sequence>
<accession>A0A5C2RRT6</accession>
<evidence type="ECO:0000313" key="2">
    <source>
        <dbReference type="Proteomes" id="UP000313359"/>
    </source>
</evidence>
<keyword evidence="2" id="KW-1185">Reference proteome</keyword>
<dbReference type="EMBL" id="ML122336">
    <property type="protein sequence ID" value="RPD52876.1"/>
    <property type="molecule type" value="Genomic_DNA"/>
</dbReference>